<gene>
    <name evidence="11 14" type="primary">recD</name>
    <name evidence="14" type="ORF">GNH96_14895</name>
</gene>
<reference evidence="15" key="1">
    <citation type="submission" date="2019-12" db="EMBL/GenBank/DDBJ databases">
        <authorList>
            <person name="Awala S.I."/>
            <person name="Rhee S.K."/>
        </authorList>
    </citation>
    <scope>NUCLEOTIDE SEQUENCE [LARGE SCALE GENOMIC DNA]</scope>
    <source>
        <strain evidence="15">IM1</strain>
    </source>
</reference>
<evidence type="ECO:0000256" key="7">
    <source>
        <dbReference type="ARBA" id="ARBA00022840"/>
    </source>
</evidence>
<keyword evidence="10 11" id="KW-0413">Isomerase</keyword>
<evidence type="ECO:0000256" key="1">
    <source>
        <dbReference type="ARBA" id="ARBA00022722"/>
    </source>
</evidence>
<dbReference type="GO" id="GO:0043139">
    <property type="term" value="F:5'-3' DNA helicase activity"/>
    <property type="evidence" value="ECO:0007669"/>
    <property type="project" value="UniProtKB-UniRule"/>
</dbReference>
<dbReference type="InterPro" id="IPR050534">
    <property type="entry name" value="Coronavir_polyprotein_1ab"/>
</dbReference>
<dbReference type="InterPro" id="IPR006344">
    <property type="entry name" value="RecD"/>
</dbReference>
<evidence type="ECO:0000256" key="11">
    <source>
        <dbReference type="HAMAP-Rule" id="MF_01487"/>
    </source>
</evidence>
<protein>
    <recommendedName>
        <fullName evidence="11">RecBCD enzyme subunit RecD</fullName>
        <ecNumber evidence="11">5.6.2.3</ecNumber>
    </recommendedName>
    <alternativeName>
        <fullName evidence="11">DNA 5'-3' helicase subunit RecD</fullName>
    </alternativeName>
    <alternativeName>
        <fullName evidence="11">Exonuclease V subunit RecD</fullName>
        <shortName evidence="11">ExoV subunit RecD</shortName>
    </alternativeName>
    <alternativeName>
        <fullName evidence="11">Helicase/nuclease RecBCD subunit RecD</fullName>
    </alternativeName>
</protein>
<dbReference type="PANTHER" id="PTHR43788:SF6">
    <property type="entry name" value="DNA HELICASE B"/>
    <property type="match status" value="1"/>
</dbReference>
<dbReference type="CDD" id="cd18809">
    <property type="entry name" value="SF1_C_RecD"/>
    <property type="match status" value="1"/>
</dbReference>
<evidence type="ECO:0000256" key="2">
    <source>
        <dbReference type="ARBA" id="ARBA00022741"/>
    </source>
</evidence>
<dbReference type="Gene3D" id="3.40.50.300">
    <property type="entry name" value="P-loop containing nucleotide triphosphate hydrolases"/>
    <property type="match status" value="3"/>
</dbReference>
<feature type="region of interest" description="Disordered" evidence="12">
    <location>
        <begin position="1"/>
        <end position="23"/>
    </location>
</feature>
<dbReference type="GO" id="GO:0003677">
    <property type="term" value="F:DNA binding"/>
    <property type="evidence" value="ECO:0007669"/>
    <property type="project" value="UniProtKB-UniRule"/>
</dbReference>
<dbReference type="GO" id="GO:0009338">
    <property type="term" value="C:exodeoxyribonuclease V complex"/>
    <property type="evidence" value="ECO:0007669"/>
    <property type="project" value="InterPro"/>
</dbReference>
<keyword evidence="4 11" id="KW-0378">Hydrolase</keyword>
<keyword evidence="9 11" id="KW-0234">DNA repair</keyword>
<accession>A0A858QBE6</accession>
<dbReference type="HAMAP" id="MF_01487">
    <property type="entry name" value="RecD"/>
    <property type="match status" value="1"/>
</dbReference>
<dbReference type="GO" id="GO:0000724">
    <property type="term" value="P:double-strand break repair via homologous recombination"/>
    <property type="evidence" value="ECO:0007669"/>
    <property type="project" value="UniProtKB-UniRule"/>
</dbReference>
<comment type="miscellaneous">
    <text evidence="11">In the RecBCD complex, RecB has a slow 3'-5' helicase, an exonuclease activity and loads RecA onto ssDNA, RecD has a fast 5'-3' helicase activity, while RecC stimulates the ATPase and processivity of the RecB helicase and contributes to recognition of the Chi site.</text>
</comment>
<dbReference type="InterPro" id="IPR041851">
    <property type="entry name" value="RecD_N_sf"/>
</dbReference>
<evidence type="ECO:0000259" key="13">
    <source>
        <dbReference type="Pfam" id="PF13538"/>
    </source>
</evidence>
<evidence type="ECO:0000256" key="10">
    <source>
        <dbReference type="ARBA" id="ARBA00023235"/>
    </source>
</evidence>
<evidence type="ECO:0000256" key="12">
    <source>
        <dbReference type="SAM" id="MobiDB-lite"/>
    </source>
</evidence>
<evidence type="ECO:0000313" key="15">
    <source>
        <dbReference type="Proteomes" id="UP000503004"/>
    </source>
</evidence>
<dbReference type="EMBL" id="CP046565">
    <property type="protein sequence ID" value="QJD31101.1"/>
    <property type="molecule type" value="Genomic_DNA"/>
</dbReference>
<dbReference type="GO" id="GO:0017116">
    <property type="term" value="F:single-stranded DNA helicase activity"/>
    <property type="evidence" value="ECO:0007669"/>
    <property type="project" value="TreeGrafter"/>
</dbReference>
<dbReference type="AlphaFoldDB" id="A0A858QBE6"/>
<dbReference type="GO" id="GO:0008854">
    <property type="term" value="F:exodeoxyribonuclease V activity"/>
    <property type="evidence" value="ECO:0007669"/>
    <property type="project" value="InterPro"/>
</dbReference>
<dbReference type="RefSeq" id="WP_169604367.1">
    <property type="nucleotide sequence ID" value="NZ_CP046565.1"/>
</dbReference>
<evidence type="ECO:0000256" key="9">
    <source>
        <dbReference type="ARBA" id="ARBA00023204"/>
    </source>
</evidence>
<evidence type="ECO:0000256" key="4">
    <source>
        <dbReference type="ARBA" id="ARBA00022801"/>
    </source>
</evidence>
<name>A0A858QBE6_9GAMM</name>
<keyword evidence="5 11" id="KW-0347">Helicase</keyword>
<sequence>MLERADGGGEAVSAPSALGSRARDEGICSPRHLLAAGFAGRLLRWARDGAPGLDSPEVLERAAFLASFATTEGHVCTDLDALSQAFPERSKDELRGILLGSGVVGSPSDPPRPLILDAGDRLYLYRYFDYERRLARTLRRLAHGREGQAPPSQAVRDPLNALFPGRSAGPDWQKLAAALALLGRLTIISGGPGTGKTTTVVNLLACLIAQNPDCRIALAAPTGKAAARMLDALRERAAHLPEGIRAKLPDDACTVHRLLGVMPGSGNFRHHAGNPLAVDVLVVDEASMLDLALATKLAEAVPASGRLILLGDKDQLAAVEAGAVFAEISADPGLSPAVIEQLAALAETDPAGIVTAVPVQVTPLKDCVVWFSRNYRFRSDSGIGRLAARVNAGEAEAVIADLRAGGDDAVTWREDAAAVPGAGLLEALLKGYADYLAVMLAGPAEPRAAFAAYNRFRVLCAVRESPRGVNAVNRMIAREFRRRLRLAADDRVEWYPGRPVMVLRNDYVLKLFNGDIGIVLPGPSGELRVHFPDTEGDFRAIPPARLPEHETAFAMTVHKSQGSEFDEVALLLPDRVSPVLTRELIYTGITRARRAVSLIGGSAVLAEAIRRRTDRHSGLIDRLGEI</sequence>
<comment type="function">
    <text evidence="11">A helicase/nuclease that prepares dsDNA breaks (DSB) for recombinational DNA repair. Binds to DSBs and unwinds DNA via a highly rapid and processive ATP-dependent bidirectional helicase activity. Unwinds dsDNA until it encounters a Chi (crossover hotspot instigator) sequence from the 3' direction. Cuts ssDNA a few nucleotides 3' to the Chi site. The properties and activities of the enzyme are changed at Chi. The Chi-altered holoenzyme produces a long 3'-ssDNA overhang and facilitates RecA-binding to the ssDNA for homologous DNA recombination and repair. Holoenzyme degrades any linearized DNA that is unable to undergo homologous recombination. In the holoenzyme this subunit has ssDNA-dependent ATPase and 5'-3' helicase activity. When added to pre-assembled RecBC greatly stimulates nuclease activity and augments holoenzyme processivity. Negatively regulates the RecA-loading ability of RecBCD.</text>
</comment>
<keyword evidence="3 11" id="KW-0227">DNA damage</keyword>
<dbReference type="InterPro" id="IPR027785">
    <property type="entry name" value="UvrD-like_helicase_C"/>
</dbReference>
<feature type="binding site" evidence="11">
    <location>
        <begin position="190"/>
        <end position="197"/>
    </location>
    <ligand>
        <name>ATP</name>
        <dbReference type="ChEBI" id="CHEBI:30616"/>
    </ligand>
</feature>
<keyword evidence="6 11" id="KW-0269">Exonuclease</keyword>
<keyword evidence="1 11" id="KW-0540">Nuclease</keyword>
<dbReference type="Proteomes" id="UP000503004">
    <property type="component" value="Chromosome"/>
</dbReference>
<dbReference type="Pfam" id="PF13245">
    <property type="entry name" value="AAA_19"/>
    <property type="match status" value="1"/>
</dbReference>
<evidence type="ECO:0000256" key="3">
    <source>
        <dbReference type="ARBA" id="ARBA00022763"/>
    </source>
</evidence>
<dbReference type="NCBIfam" id="TIGR01447">
    <property type="entry name" value="recD"/>
    <property type="match status" value="1"/>
</dbReference>
<evidence type="ECO:0000313" key="14">
    <source>
        <dbReference type="EMBL" id="QJD31101.1"/>
    </source>
</evidence>
<evidence type="ECO:0000256" key="8">
    <source>
        <dbReference type="ARBA" id="ARBA00023125"/>
    </source>
</evidence>
<comment type="catalytic activity">
    <reaction evidence="11">
        <text>ATP + H2O = ADP + phosphate + H(+)</text>
        <dbReference type="Rhea" id="RHEA:13065"/>
        <dbReference type="ChEBI" id="CHEBI:15377"/>
        <dbReference type="ChEBI" id="CHEBI:15378"/>
        <dbReference type="ChEBI" id="CHEBI:30616"/>
        <dbReference type="ChEBI" id="CHEBI:43474"/>
        <dbReference type="ChEBI" id="CHEBI:456216"/>
        <dbReference type="EC" id="5.6.2.3"/>
    </reaction>
</comment>
<dbReference type="EC" id="5.6.2.3" evidence="11"/>
<dbReference type="CDD" id="cd17933">
    <property type="entry name" value="DEXSc_RecD-like"/>
    <property type="match status" value="1"/>
</dbReference>
<comment type="subunit">
    <text evidence="11">Heterotrimer of RecB, RecC and RecD. All subunits contribute to DNA-binding.</text>
</comment>
<comment type="similarity">
    <text evidence="11">Belongs to the RecD family.</text>
</comment>
<dbReference type="Pfam" id="PF13538">
    <property type="entry name" value="UvrD_C_2"/>
    <property type="match status" value="1"/>
</dbReference>
<dbReference type="SUPFAM" id="SSF52540">
    <property type="entry name" value="P-loop containing nucleoside triphosphate hydrolases"/>
    <property type="match status" value="2"/>
</dbReference>
<dbReference type="PANTHER" id="PTHR43788">
    <property type="entry name" value="DNA2/NAM7 HELICASE FAMILY MEMBER"/>
    <property type="match status" value="1"/>
</dbReference>
<organism evidence="14 15">
    <name type="scientific">Methylococcus geothermalis</name>
    <dbReference type="NCBI Taxonomy" id="2681310"/>
    <lineage>
        <taxon>Bacteria</taxon>
        <taxon>Pseudomonadati</taxon>
        <taxon>Pseudomonadota</taxon>
        <taxon>Gammaproteobacteria</taxon>
        <taxon>Methylococcales</taxon>
        <taxon>Methylococcaceae</taxon>
        <taxon>Methylococcus</taxon>
    </lineage>
</organism>
<dbReference type="Gene3D" id="1.10.10.1020">
    <property type="entry name" value="RecBCD complex, subunit RecD, N-terminal domain"/>
    <property type="match status" value="1"/>
</dbReference>
<feature type="domain" description="UvrD-like helicase C-terminal" evidence="13">
    <location>
        <begin position="552"/>
        <end position="599"/>
    </location>
</feature>
<dbReference type="InterPro" id="IPR027417">
    <property type="entry name" value="P-loop_NTPase"/>
</dbReference>
<keyword evidence="2 11" id="KW-0547">Nucleotide-binding</keyword>
<evidence type="ECO:0000256" key="5">
    <source>
        <dbReference type="ARBA" id="ARBA00022806"/>
    </source>
</evidence>
<keyword evidence="8 11" id="KW-0238">DNA-binding</keyword>
<keyword evidence="7 11" id="KW-0067">ATP-binding</keyword>
<keyword evidence="15" id="KW-1185">Reference proteome</keyword>
<proteinExistence type="inferred from homology"/>
<dbReference type="GO" id="GO:0005524">
    <property type="term" value="F:ATP binding"/>
    <property type="evidence" value="ECO:0007669"/>
    <property type="project" value="UniProtKB-UniRule"/>
</dbReference>
<evidence type="ECO:0000256" key="6">
    <source>
        <dbReference type="ARBA" id="ARBA00022839"/>
    </source>
</evidence>
<dbReference type="KEGG" id="metu:GNH96_14895"/>